<feature type="domain" description="Saposin B-type" evidence="4">
    <location>
        <begin position="133"/>
        <end position="213"/>
    </location>
</feature>
<evidence type="ECO:0000313" key="5">
    <source>
        <dbReference type="EMBL" id="CAD8283685.1"/>
    </source>
</evidence>
<dbReference type="SMART" id="SM00741">
    <property type="entry name" value="SapB"/>
    <property type="match status" value="2"/>
</dbReference>
<dbReference type="Gene3D" id="1.10.225.10">
    <property type="entry name" value="Saposin-like"/>
    <property type="match status" value="1"/>
</dbReference>
<evidence type="ECO:0000256" key="1">
    <source>
        <dbReference type="ARBA" id="ARBA00023157"/>
    </source>
</evidence>
<dbReference type="InterPro" id="IPR008138">
    <property type="entry name" value="SapB_2"/>
</dbReference>
<dbReference type="PANTHER" id="PTHR11480:SF3">
    <property type="entry name" value="BCDNA.GH08312"/>
    <property type="match status" value="1"/>
</dbReference>
<evidence type="ECO:0000259" key="4">
    <source>
        <dbReference type="PROSITE" id="PS50015"/>
    </source>
</evidence>
<dbReference type="SUPFAM" id="SSF47862">
    <property type="entry name" value="Saposin"/>
    <property type="match status" value="1"/>
</dbReference>
<name>A0A7R9V3H4_9CHLO</name>
<proteinExistence type="predicted"/>
<accession>A0A7R9V3H4</accession>
<organism evidence="5">
    <name type="scientific">Chlamydomonas euryale</name>
    <dbReference type="NCBI Taxonomy" id="1486919"/>
    <lineage>
        <taxon>Eukaryota</taxon>
        <taxon>Viridiplantae</taxon>
        <taxon>Chlorophyta</taxon>
        <taxon>core chlorophytes</taxon>
        <taxon>Chlorophyceae</taxon>
        <taxon>CS clade</taxon>
        <taxon>Chlamydomonadales</taxon>
        <taxon>Chlamydomonadaceae</taxon>
        <taxon>Chlamydomonas</taxon>
    </lineage>
</organism>
<dbReference type="EMBL" id="HBEC01008141">
    <property type="protein sequence ID" value="CAD8283685.1"/>
    <property type="molecule type" value="Transcribed_RNA"/>
</dbReference>
<dbReference type="PROSITE" id="PS50015">
    <property type="entry name" value="SAP_B"/>
    <property type="match status" value="1"/>
</dbReference>
<keyword evidence="2" id="KW-0325">Glycoprotein</keyword>
<gene>
    <name evidence="5" type="ORF">CEUR00632_LOCUS3720</name>
</gene>
<dbReference type="Pfam" id="PF03489">
    <property type="entry name" value="SapB_2"/>
    <property type="match status" value="1"/>
</dbReference>
<dbReference type="InterPro" id="IPR051428">
    <property type="entry name" value="Sphingo_Act-Surfact_Prot"/>
</dbReference>
<keyword evidence="3" id="KW-0732">Signal</keyword>
<evidence type="ECO:0000256" key="3">
    <source>
        <dbReference type="SAM" id="SignalP"/>
    </source>
</evidence>
<dbReference type="AlphaFoldDB" id="A0A7R9V3H4"/>
<dbReference type="InterPro" id="IPR011001">
    <property type="entry name" value="Saposin-like"/>
</dbReference>
<keyword evidence="1" id="KW-1015">Disulfide bond</keyword>
<reference evidence="5" key="1">
    <citation type="submission" date="2021-01" db="EMBL/GenBank/DDBJ databases">
        <authorList>
            <person name="Corre E."/>
            <person name="Pelletier E."/>
            <person name="Niang G."/>
            <person name="Scheremetjew M."/>
            <person name="Finn R."/>
            <person name="Kale V."/>
            <person name="Holt S."/>
            <person name="Cochrane G."/>
            <person name="Meng A."/>
            <person name="Brown T."/>
            <person name="Cohen L."/>
        </authorList>
    </citation>
    <scope>NUCLEOTIDE SEQUENCE</scope>
    <source>
        <strain evidence="5">CCMP219</strain>
    </source>
</reference>
<feature type="chain" id="PRO_5031276141" description="Saposin B-type domain-containing protein" evidence="3">
    <location>
        <begin position="22"/>
        <end position="246"/>
    </location>
</feature>
<protein>
    <recommendedName>
        <fullName evidence="4">Saposin B-type domain-containing protein</fullName>
    </recommendedName>
</protein>
<sequence length="246" mass="27297">MRRTLSLLVCVAGYVCLPLLAQHAACTPAGRALFMTERSSRGGSMEASQLCDGCREAVHAARQQEVAIRGALVQACDRMPESDTCHMLAAEVLQRYIYDTDGSTSSVCDVTGFCGLDTKQELQSGAAGASLTDATPCDKCRMTVLEFRMVINNPTVQSEIVNVTFTLCDHVAPYQQQCREYVTKYAPVVFDLIRKNFQPDYVCKALLLCQQPSLWKHLPAIGPGNAWNSLLWLFGRDDNQHRQQQR</sequence>
<evidence type="ECO:0000256" key="2">
    <source>
        <dbReference type="ARBA" id="ARBA00023180"/>
    </source>
</evidence>
<dbReference type="InterPro" id="IPR008139">
    <property type="entry name" value="SaposinB_dom"/>
</dbReference>
<feature type="signal peptide" evidence="3">
    <location>
        <begin position="1"/>
        <end position="21"/>
    </location>
</feature>
<dbReference type="PANTHER" id="PTHR11480">
    <property type="entry name" value="SAPOSIN-RELATED"/>
    <property type="match status" value="1"/>
</dbReference>